<keyword evidence="9" id="KW-0812">Transmembrane</keyword>
<organism evidence="11 12">
    <name type="scientific">Tomitella fengzijianii</name>
    <dbReference type="NCBI Taxonomy" id="2597660"/>
    <lineage>
        <taxon>Bacteria</taxon>
        <taxon>Bacillati</taxon>
        <taxon>Actinomycetota</taxon>
        <taxon>Actinomycetes</taxon>
        <taxon>Mycobacteriales</taxon>
        <taxon>Tomitella</taxon>
    </lineage>
</organism>
<reference evidence="11 12" key="2">
    <citation type="submission" date="2019-07" db="EMBL/GenBank/DDBJ databases">
        <authorList>
            <person name="Huang Y."/>
        </authorList>
    </citation>
    <scope>NUCLEOTIDE SEQUENCE [LARGE SCALE GENOMIC DNA]</scope>
    <source>
        <strain evidence="11 12">HY188</strain>
    </source>
</reference>
<evidence type="ECO:0000256" key="1">
    <source>
        <dbReference type="ARBA" id="ARBA00003273"/>
    </source>
</evidence>
<evidence type="ECO:0000256" key="4">
    <source>
        <dbReference type="ARBA" id="ARBA00017435"/>
    </source>
</evidence>
<feature type="transmembrane region" description="Helical" evidence="9">
    <location>
        <begin position="507"/>
        <end position="530"/>
    </location>
</feature>
<reference evidence="11 12" key="1">
    <citation type="submission" date="2019-07" db="EMBL/GenBank/DDBJ databases">
        <title>Tomitella cavernea sp. nov., an actinomycete isolated from soil.</title>
        <authorList>
            <person name="Cheng J."/>
        </authorList>
    </citation>
    <scope>NUCLEOTIDE SEQUENCE [LARGE SCALE GENOMIC DNA]</scope>
    <source>
        <strain evidence="11 12">HY188</strain>
    </source>
</reference>
<dbReference type="Pfam" id="PF04389">
    <property type="entry name" value="Peptidase_M28"/>
    <property type="match status" value="1"/>
</dbReference>
<sequence length="801" mass="82100">MAGIGALLVLAGFGAWSVLSLHPPDPAGIDAPPGSFSAGRAMQHVEQTARVPHPTGSAANDEVRGHLVDRLTGLGLHPRVNSALGVVVRGPERVNAAAVDNVVAVIPGTDPTGRIFLAAHYDSAQFSPGAGDDSAGTSTILEIARVLQEGPALRNDVVLLFTDAEESGTIGSEAFLDSDPLAADGGVVLNFEARGASGPVVMFETSEGNAALARLYAATVPHPAATSAAVEVYRRLRNNTDFTNFLKAGAFTGMNSAFFDGAAVYHTPQDVPSRLSMASLQAMGDNGLALTRALGSADLADYARPAAHDETYFPLLGEVAHYPGPWVWPLAALSVLSTAAVAVLAWRTGRSSPPRLAAGAAAALVPLVIAPLAAYGVWKLLVFIRPGYGSVLDLWRPGVLRVGIIVLAVAVFLAFLALARRRIGAAALVFGCLVWLTVIGIAFAALAPGAAYLTTLPALATGIATAAALAIRMPGLRLAVTLVGSVFAVLVLTPAIAMFFASLGMPMAAGPALFTVLLCFAAAPTLSLLLPGRAAGGRGSEDERPHRLAAAAVPLTALASAAVLLAVGTGINDFDSRHPEPAQLIYALDADTGSAHWLSENPPTDYTRRYLDEEAEAGDYLPLTHDGRDSGPLEPAEVSGYFPYIHQKVQVGPAATAEIPAPTLDVVSDVQAGGLRTITVHAAPGRPVRMITVGVDATAAGTIVGVRLEVPGVAGRHVDGRDLTGDAVGASTSAVTFHGPPPSGITLRYLISGDGPARLRAVGGSDGLDGLPGYVAPPDGVDIAGTHSSGLLMVATEESLD</sequence>
<evidence type="ECO:0000313" key="12">
    <source>
        <dbReference type="Proteomes" id="UP000317344"/>
    </source>
</evidence>
<name>A0A516X9F2_9ACTN</name>
<dbReference type="KEGG" id="toy:FO059_12095"/>
<evidence type="ECO:0000313" key="11">
    <source>
        <dbReference type="EMBL" id="QDQ99311.1"/>
    </source>
</evidence>
<keyword evidence="5" id="KW-0926">Vacuole</keyword>
<dbReference type="GO" id="GO:0005774">
    <property type="term" value="C:vacuolar membrane"/>
    <property type="evidence" value="ECO:0007669"/>
    <property type="project" value="UniProtKB-SubCell"/>
</dbReference>
<dbReference type="GO" id="GO:0006508">
    <property type="term" value="P:proteolysis"/>
    <property type="evidence" value="ECO:0007669"/>
    <property type="project" value="InterPro"/>
</dbReference>
<comment type="subcellular location">
    <subcellularLocation>
        <location evidence="2">Vacuole membrane</location>
        <topology evidence="2">Multi-pass membrane protein</topology>
    </subcellularLocation>
</comment>
<keyword evidence="6 9" id="KW-1133">Transmembrane helix</keyword>
<evidence type="ECO:0000259" key="10">
    <source>
        <dbReference type="Pfam" id="PF04389"/>
    </source>
</evidence>
<keyword evidence="7" id="KW-0325">Glycoprotein</keyword>
<feature type="transmembrane region" description="Helical" evidence="9">
    <location>
        <begin position="326"/>
        <end position="346"/>
    </location>
</feature>
<dbReference type="PANTHER" id="PTHR12147">
    <property type="entry name" value="METALLOPEPTIDASE M28 FAMILY MEMBER"/>
    <property type="match status" value="1"/>
</dbReference>
<dbReference type="AlphaFoldDB" id="A0A516X9F2"/>
<feature type="transmembrane region" description="Helical" evidence="9">
    <location>
        <begin position="398"/>
        <end position="418"/>
    </location>
</feature>
<keyword evidence="9" id="KW-0472">Membrane</keyword>
<gene>
    <name evidence="11" type="ORF">FO059_12095</name>
</gene>
<evidence type="ECO:0000256" key="6">
    <source>
        <dbReference type="ARBA" id="ARBA00022989"/>
    </source>
</evidence>
<evidence type="ECO:0000256" key="5">
    <source>
        <dbReference type="ARBA" id="ARBA00022554"/>
    </source>
</evidence>
<evidence type="ECO:0000256" key="2">
    <source>
        <dbReference type="ARBA" id="ARBA00004128"/>
    </source>
</evidence>
<comment type="function">
    <text evidence="1">May be involved in vacuolar sorting and osmoregulation.</text>
</comment>
<dbReference type="Proteomes" id="UP000317344">
    <property type="component" value="Chromosome"/>
</dbReference>
<protein>
    <recommendedName>
        <fullName evidence="4">Vacuolar membrane protease</fullName>
    </recommendedName>
    <alternativeName>
        <fullName evidence="8">FXNA-related family protease 1</fullName>
    </alternativeName>
</protein>
<comment type="similarity">
    <text evidence="3">Belongs to the peptidase M28 family.</text>
</comment>
<feature type="transmembrane region" description="Helical" evidence="9">
    <location>
        <begin position="478"/>
        <end position="501"/>
    </location>
</feature>
<evidence type="ECO:0000256" key="3">
    <source>
        <dbReference type="ARBA" id="ARBA00010918"/>
    </source>
</evidence>
<accession>A0A516X9F2</accession>
<dbReference type="InterPro" id="IPR045175">
    <property type="entry name" value="M28_fam"/>
</dbReference>
<dbReference type="EMBL" id="CP041765">
    <property type="protein sequence ID" value="QDQ99311.1"/>
    <property type="molecule type" value="Genomic_DNA"/>
</dbReference>
<evidence type="ECO:0000256" key="9">
    <source>
        <dbReference type="SAM" id="Phobius"/>
    </source>
</evidence>
<dbReference type="SUPFAM" id="SSF53187">
    <property type="entry name" value="Zn-dependent exopeptidases"/>
    <property type="match status" value="1"/>
</dbReference>
<dbReference type="PANTHER" id="PTHR12147:SF58">
    <property type="entry name" value="VACUOLAR MEMBRANE PROTEASE"/>
    <property type="match status" value="1"/>
</dbReference>
<dbReference type="GO" id="GO:0008235">
    <property type="term" value="F:metalloexopeptidase activity"/>
    <property type="evidence" value="ECO:0007669"/>
    <property type="project" value="InterPro"/>
</dbReference>
<feature type="domain" description="Peptidase M28" evidence="10">
    <location>
        <begin position="101"/>
        <end position="289"/>
    </location>
</feature>
<keyword evidence="12" id="KW-1185">Reference proteome</keyword>
<proteinExistence type="inferred from homology"/>
<feature type="transmembrane region" description="Helical" evidence="9">
    <location>
        <begin position="551"/>
        <end position="571"/>
    </location>
</feature>
<dbReference type="InterPro" id="IPR007484">
    <property type="entry name" value="Peptidase_M28"/>
</dbReference>
<evidence type="ECO:0000256" key="7">
    <source>
        <dbReference type="ARBA" id="ARBA00023180"/>
    </source>
</evidence>
<dbReference type="Gene3D" id="3.40.630.10">
    <property type="entry name" value="Zn peptidases"/>
    <property type="match status" value="1"/>
</dbReference>
<feature type="transmembrane region" description="Helical" evidence="9">
    <location>
        <begin position="425"/>
        <end position="446"/>
    </location>
</feature>
<evidence type="ECO:0000256" key="8">
    <source>
        <dbReference type="ARBA" id="ARBA00031512"/>
    </source>
</evidence>
<feature type="transmembrane region" description="Helical" evidence="9">
    <location>
        <begin position="452"/>
        <end position="471"/>
    </location>
</feature>
<feature type="transmembrane region" description="Helical" evidence="9">
    <location>
        <begin position="358"/>
        <end position="378"/>
    </location>
</feature>
<dbReference type="OrthoDB" id="9778250at2"/>